<feature type="compositionally biased region" description="Low complexity" evidence="1">
    <location>
        <begin position="179"/>
        <end position="195"/>
    </location>
</feature>
<dbReference type="EnsemblPlants" id="ONIVA06G19000.1">
    <property type="protein sequence ID" value="ONIVA06G19000.1"/>
    <property type="gene ID" value="ONIVA06G19000"/>
</dbReference>
<dbReference type="HOGENOM" id="CLU_1252386_0_0_1"/>
<reference evidence="2" key="2">
    <citation type="submission" date="2018-04" db="EMBL/GenBank/DDBJ databases">
        <title>OnivRS2 (Oryza nivara Reference Sequence Version 2).</title>
        <authorList>
            <person name="Zhang J."/>
            <person name="Kudrna D."/>
            <person name="Lee S."/>
            <person name="Talag J."/>
            <person name="Rajasekar S."/>
            <person name="Welchert J."/>
            <person name="Hsing Y.-I."/>
            <person name="Wing R.A."/>
        </authorList>
    </citation>
    <scope>NUCLEOTIDE SEQUENCE [LARGE SCALE GENOMIC DNA]</scope>
    <source>
        <strain evidence="2">SL10</strain>
    </source>
</reference>
<feature type="region of interest" description="Disordered" evidence="1">
    <location>
        <begin position="172"/>
        <end position="221"/>
    </location>
</feature>
<protein>
    <submittedName>
        <fullName evidence="2">Uncharacterized protein</fullName>
    </submittedName>
</protein>
<dbReference type="AlphaFoldDB" id="A0A0E0HRE0"/>
<proteinExistence type="predicted"/>
<name>A0A0E0HRE0_ORYNI</name>
<keyword evidence="3" id="KW-1185">Reference proteome</keyword>
<dbReference type="Gramene" id="ONIVA06G19000.1">
    <property type="protein sequence ID" value="ONIVA06G19000.1"/>
    <property type="gene ID" value="ONIVA06G19000"/>
</dbReference>
<evidence type="ECO:0000256" key="1">
    <source>
        <dbReference type="SAM" id="MobiDB-lite"/>
    </source>
</evidence>
<dbReference type="Proteomes" id="UP000006591">
    <property type="component" value="Chromosome 6"/>
</dbReference>
<evidence type="ECO:0000313" key="2">
    <source>
        <dbReference type="EnsemblPlants" id="ONIVA06G19000.1"/>
    </source>
</evidence>
<evidence type="ECO:0000313" key="3">
    <source>
        <dbReference type="Proteomes" id="UP000006591"/>
    </source>
</evidence>
<accession>A0A0E0HRE0</accession>
<sequence>MWDTHVILPPLSLSHFRSGGGDGGERAVENAAIARGRREGGRGTRGEPPQWGVGVADDWLAQRRGWHEAAAAVVGTRRWGAVRTTAVGSDGAVVGSGGDCGGDEACRLENSIRLLSPTLAAPLVHGVISGAAAAGCTDLALQFFRFAYRRTGFSPEPSTFALATAEKFTHPPPPGATMATNAAPGTPTSAPAGRASMETGKRNMGLHCTSMRISRDETRSP</sequence>
<organism evidence="2">
    <name type="scientific">Oryza nivara</name>
    <name type="common">Indian wild rice</name>
    <name type="synonym">Oryza sativa f. spontanea</name>
    <dbReference type="NCBI Taxonomy" id="4536"/>
    <lineage>
        <taxon>Eukaryota</taxon>
        <taxon>Viridiplantae</taxon>
        <taxon>Streptophyta</taxon>
        <taxon>Embryophyta</taxon>
        <taxon>Tracheophyta</taxon>
        <taxon>Spermatophyta</taxon>
        <taxon>Magnoliopsida</taxon>
        <taxon>Liliopsida</taxon>
        <taxon>Poales</taxon>
        <taxon>Poaceae</taxon>
        <taxon>BOP clade</taxon>
        <taxon>Oryzoideae</taxon>
        <taxon>Oryzeae</taxon>
        <taxon>Oryzinae</taxon>
        <taxon>Oryza</taxon>
    </lineage>
</organism>
<reference evidence="2" key="1">
    <citation type="submission" date="2015-04" db="UniProtKB">
        <authorList>
            <consortium name="EnsemblPlants"/>
        </authorList>
    </citation>
    <scope>IDENTIFICATION</scope>
    <source>
        <strain evidence="2">SL10</strain>
    </source>
</reference>
<dbReference type="STRING" id="4536.A0A0E0HRE0"/>